<evidence type="ECO:0000313" key="2">
    <source>
        <dbReference type="Proteomes" id="UP001238163"/>
    </source>
</evidence>
<dbReference type="Proteomes" id="UP001238163">
    <property type="component" value="Unassembled WGS sequence"/>
</dbReference>
<dbReference type="EMBL" id="JAUSVL010000001">
    <property type="protein sequence ID" value="MDQ0291169.1"/>
    <property type="molecule type" value="Genomic_DNA"/>
</dbReference>
<evidence type="ECO:0000313" key="1">
    <source>
        <dbReference type="EMBL" id="MDQ0291169.1"/>
    </source>
</evidence>
<dbReference type="Gene3D" id="2.120.10.80">
    <property type="entry name" value="Kelch-type beta propeller"/>
    <property type="match status" value="1"/>
</dbReference>
<reference evidence="1" key="1">
    <citation type="submission" date="2023-07" db="EMBL/GenBank/DDBJ databases">
        <title>Genomic Encyclopedia of Type Strains, Phase IV (KMG-IV): sequencing the most valuable type-strain genomes for metagenomic binning, comparative biology and taxonomic classification.</title>
        <authorList>
            <person name="Goeker M."/>
        </authorList>
    </citation>
    <scope>NUCLEOTIDE SEQUENCE</scope>
    <source>
        <strain evidence="1">DSM 24202</strain>
    </source>
</reference>
<dbReference type="RefSeq" id="WP_307263567.1">
    <property type="nucleotide sequence ID" value="NZ_JAUSVL010000001.1"/>
</dbReference>
<organism evidence="1 2">
    <name type="scientific">Oligosphaera ethanolica</name>
    <dbReference type="NCBI Taxonomy" id="760260"/>
    <lineage>
        <taxon>Bacteria</taxon>
        <taxon>Pseudomonadati</taxon>
        <taxon>Lentisphaerota</taxon>
        <taxon>Oligosphaeria</taxon>
        <taxon>Oligosphaerales</taxon>
        <taxon>Oligosphaeraceae</taxon>
        <taxon>Oligosphaera</taxon>
    </lineage>
</organism>
<dbReference type="SUPFAM" id="SSF63829">
    <property type="entry name" value="Calcium-dependent phosphotriesterase"/>
    <property type="match status" value="1"/>
</dbReference>
<gene>
    <name evidence="1" type="ORF">J3R75_003276</name>
</gene>
<sequence length="262" mass="28691">MRYHALFSLAAIGASMLGAQPIHCPGQYRGHLQGIATDGQHIYWSFTANIVTTDLSGNLLANMPVRSHHGDLCYHDGKLYVAVNFGRFNTEAGADSHVYVYQADNLALLAKHPVPELVHGAGGMDCRDGRFYVIGGLPKDHQQNYVYEYDNAFTFIKRHVIESGQTLMGIQTACFAHGSWWFGCYGKPALLQCDSDFKLLAKHSFNTAVGLAVLPDGSLIAGRTPKHDDPEKEGRFLYTGHVLPAVLDPAQGIRAVTPPPKQ</sequence>
<dbReference type="InterPro" id="IPR015915">
    <property type="entry name" value="Kelch-typ_b-propeller"/>
</dbReference>
<keyword evidence="2" id="KW-1185">Reference proteome</keyword>
<comment type="caution">
    <text evidence="1">The sequence shown here is derived from an EMBL/GenBank/DDBJ whole genome shotgun (WGS) entry which is preliminary data.</text>
</comment>
<proteinExistence type="predicted"/>
<name>A0AAE3VJB1_9BACT</name>
<dbReference type="AlphaFoldDB" id="A0AAE3VJB1"/>
<accession>A0AAE3VJB1</accession>
<protein>
    <submittedName>
        <fullName evidence="1">Uncharacterized protein</fullName>
    </submittedName>
</protein>